<evidence type="ECO:0000256" key="13">
    <source>
        <dbReference type="ARBA" id="ARBA00024209"/>
    </source>
</evidence>
<dbReference type="AlphaFoldDB" id="A0AAE1N4R4"/>
<evidence type="ECO:0000256" key="2">
    <source>
        <dbReference type="ARBA" id="ARBA00004167"/>
    </source>
</evidence>
<feature type="chain" id="PRO_5041939969" description="RING-type E3 ubiquitin transferase" evidence="17">
    <location>
        <begin position="26"/>
        <end position="339"/>
    </location>
</feature>
<dbReference type="SMART" id="SM00184">
    <property type="entry name" value="RING"/>
    <property type="match status" value="1"/>
</dbReference>
<feature type="domain" description="RING-type" evidence="18">
    <location>
        <begin position="129"/>
        <end position="171"/>
    </location>
</feature>
<evidence type="ECO:0000256" key="9">
    <source>
        <dbReference type="ARBA" id="ARBA00022786"/>
    </source>
</evidence>
<evidence type="ECO:0000256" key="15">
    <source>
        <dbReference type="SAM" id="MobiDB-lite"/>
    </source>
</evidence>
<feature type="compositionally biased region" description="Basic residues" evidence="15">
    <location>
        <begin position="240"/>
        <end position="256"/>
    </location>
</feature>
<evidence type="ECO:0000256" key="16">
    <source>
        <dbReference type="SAM" id="Phobius"/>
    </source>
</evidence>
<dbReference type="Proteomes" id="UP001293593">
    <property type="component" value="Unassembled WGS sequence"/>
</dbReference>
<reference evidence="19" key="1">
    <citation type="submission" date="2023-10" db="EMBL/GenBank/DDBJ databases">
        <title>Chromosome-level genome of the transformable northern wattle, Acacia crassicarpa.</title>
        <authorList>
            <person name="Massaro I."/>
            <person name="Sinha N.R."/>
            <person name="Poethig S."/>
            <person name="Leichty A.R."/>
        </authorList>
    </citation>
    <scope>NUCLEOTIDE SEQUENCE</scope>
    <source>
        <strain evidence="19">Acra3RX</strain>
        <tissue evidence="19">Leaf</tissue>
    </source>
</reference>
<keyword evidence="7" id="KW-0479">Metal-binding</keyword>
<evidence type="ECO:0000256" key="6">
    <source>
        <dbReference type="ARBA" id="ARBA00022692"/>
    </source>
</evidence>
<dbReference type="GO" id="GO:0016020">
    <property type="term" value="C:membrane"/>
    <property type="evidence" value="ECO:0007669"/>
    <property type="project" value="UniProtKB-SubCell"/>
</dbReference>
<organism evidence="19 20">
    <name type="scientific">Acacia crassicarpa</name>
    <name type="common">northern wattle</name>
    <dbReference type="NCBI Taxonomy" id="499986"/>
    <lineage>
        <taxon>Eukaryota</taxon>
        <taxon>Viridiplantae</taxon>
        <taxon>Streptophyta</taxon>
        <taxon>Embryophyta</taxon>
        <taxon>Tracheophyta</taxon>
        <taxon>Spermatophyta</taxon>
        <taxon>Magnoliopsida</taxon>
        <taxon>eudicotyledons</taxon>
        <taxon>Gunneridae</taxon>
        <taxon>Pentapetalae</taxon>
        <taxon>rosids</taxon>
        <taxon>fabids</taxon>
        <taxon>Fabales</taxon>
        <taxon>Fabaceae</taxon>
        <taxon>Caesalpinioideae</taxon>
        <taxon>mimosoid clade</taxon>
        <taxon>Acacieae</taxon>
        <taxon>Acacia</taxon>
    </lineage>
</organism>
<feature type="region of interest" description="Disordered" evidence="15">
    <location>
        <begin position="315"/>
        <end position="339"/>
    </location>
</feature>
<keyword evidence="12 16" id="KW-0472">Membrane</keyword>
<dbReference type="PANTHER" id="PTHR14155">
    <property type="entry name" value="RING FINGER DOMAIN-CONTAINING"/>
    <property type="match status" value="1"/>
</dbReference>
<feature type="region of interest" description="Disordered" evidence="15">
    <location>
        <begin position="186"/>
        <end position="278"/>
    </location>
</feature>
<dbReference type="CDD" id="cd16461">
    <property type="entry name" value="RING-H2_EL5-like"/>
    <property type="match status" value="1"/>
</dbReference>
<evidence type="ECO:0000256" key="7">
    <source>
        <dbReference type="ARBA" id="ARBA00022723"/>
    </source>
</evidence>
<keyword evidence="6 16" id="KW-0812">Transmembrane</keyword>
<comment type="catalytic activity">
    <reaction evidence="1">
        <text>S-ubiquitinyl-[E2 ubiquitin-conjugating enzyme]-L-cysteine + [acceptor protein]-L-lysine = [E2 ubiquitin-conjugating enzyme]-L-cysteine + N(6)-ubiquitinyl-[acceptor protein]-L-lysine.</text>
        <dbReference type="EC" id="2.3.2.27"/>
    </reaction>
</comment>
<feature type="transmembrane region" description="Helical" evidence="16">
    <location>
        <begin position="49"/>
        <end position="71"/>
    </location>
</feature>
<evidence type="ECO:0000259" key="18">
    <source>
        <dbReference type="PROSITE" id="PS50089"/>
    </source>
</evidence>
<comment type="pathway">
    <text evidence="3">Protein modification; protein ubiquitination.</text>
</comment>
<gene>
    <name evidence="19" type="ORF">QN277_000148</name>
</gene>
<dbReference type="SUPFAM" id="SSF57850">
    <property type="entry name" value="RING/U-box"/>
    <property type="match status" value="1"/>
</dbReference>
<feature type="compositionally biased region" description="Polar residues" evidence="15">
    <location>
        <begin position="201"/>
        <end position="214"/>
    </location>
</feature>
<evidence type="ECO:0000256" key="4">
    <source>
        <dbReference type="ARBA" id="ARBA00012483"/>
    </source>
</evidence>
<evidence type="ECO:0000256" key="10">
    <source>
        <dbReference type="ARBA" id="ARBA00022833"/>
    </source>
</evidence>
<comment type="caution">
    <text evidence="19">The sequence shown here is derived from an EMBL/GenBank/DDBJ whole genome shotgun (WGS) entry which is preliminary data.</text>
</comment>
<keyword evidence="10" id="KW-0862">Zinc</keyword>
<evidence type="ECO:0000256" key="14">
    <source>
        <dbReference type="PROSITE-ProRule" id="PRU00175"/>
    </source>
</evidence>
<dbReference type="InterPro" id="IPR053238">
    <property type="entry name" value="RING-H2_zinc_finger"/>
</dbReference>
<evidence type="ECO:0000313" key="20">
    <source>
        <dbReference type="Proteomes" id="UP001293593"/>
    </source>
</evidence>
<evidence type="ECO:0000256" key="1">
    <source>
        <dbReference type="ARBA" id="ARBA00000900"/>
    </source>
</evidence>
<keyword evidence="17" id="KW-0732">Signal</keyword>
<keyword evidence="20" id="KW-1185">Reference proteome</keyword>
<dbReference type="GO" id="GO:0061630">
    <property type="term" value="F:ubiquitin protein ligase activity"/>
    <property type="evidence" value="ECO:0007669"/>
    <property type="project" value="UniProtKB-EC"/>
</dbReference>
<comment type="similarity">
    <text evidence="13">Belongs to the RING-type zinc finger family. ATL subfamily.</text>
</comment>
<keyword evidence="9" id="KW-0833">Ubl conjugation pathway</keyword>
<evidence type="ECO:0000256" key="12">
    <source>
        <dbReference type="ARBA" id="ARBA00023136"/>
    </source>
</evidence>
<dbReference type="PANTHER" id="PTHR14155:SF627">
    <property type="entry name" value="OS06G0192800 PROTEIN"/>
    <property type="match status" value="1"/>
</dbReference>
<evidence type="ECO:0000256" key="11">
    <source>
        <dbReference type="ARBA" id="ARBA00022989"/>
    </source>
</evidence>
<keyword evidence="11 16" id="KW-1133">Transmembrane helix</keyword>
<name>A0AAE1N4R4_9FABA</name>
<evidence type="ECO:0000256" key="8">
    <source>
        <dbReference type="ARBA" id="ARBA00022771"/>
    </source>
</evidence>
<dbReference type="Gene3D" id="3.30.40.10">
    <property type="entry name" value="Zinc/RING finger domain, C3HC4 (zinc finger)"/>
    <property type="match status" value="1"/>
</dbReference>
<dbReference type="Pfam" id="PF13639">
    <property type="entry name" value="zf-RING_2"/>
    <property type="match status" value="1"/>
</dbReference>
<dbReference type="PROSITE" id="PS50089">
    <property type="entry name" value="ZF_RING_2"/>
    <property type="match status" value="1"/>
</dbReference>
<evidence type="ECO:0000256" key="3">
    <source>
        <dbReference type="ARBA" id="ARBA00004906"/>
    </source>
</evidence>
<evidence type="ECO:0000313" key="19">
    <source>
        <dbReference type="EMBL" id="KAK4283164.1"/>
    </source>
</evidence>
<sequence>MIETRRSHFSLLFLLLGLPTYYVSGRHVPHSASAPSPSSMTPEVDIATLLKATAVVCAVLFITFFSAYFNYWTAVIFARQHDLPTGGRDGLSWRCSCSRGIDRKILDTFPILVYSTIKNQKIGKGELECTVCLSEFEDHQTLRLIPKCNHVFHPECINAWLASHDTCPLCRANLNPDPGEVAIRMPTQLNADEPNEESGGRSMSSEASETQNHPAAQVPNDVGASSSNSANNMEEDCRAKPSRNRRTRWGKYKRLQKSNSTGHSLVEQPEATPSSDQERYTLRLPEELRRYILMNHAAIRRSESYHGVTPMKGMGWSDSDESSRGKVNMTTPPFIRRKD</sequence>
<evidence type="ECO:0000256" key="5">
    <source>
        <dbReference type="ARBA" id="ARBA00022679"/>
    </source>
</evidence>
<dbReference type="EMBL" id="JAWXYG010000001">
    <property type="protein sequence ID" value="KAK4283164.1"/>
    <property type="molecule type" value="Genomic_DNA"/>
</dbReference>
<dbReference type="InterPro" id="IPR013083">
    <property type="entry name" value="Znf_RING/FYVE/PHD"/>
</dbReference>
<proteinExistence type="inferred from homology"/>
<accession>A0AAE1N4R4</accession>
<keyword evidence="5" id="KW-0808">Transferase</keyword>
<evidence type="ECO:0000256" key="17">
    <source>
        <dbReference type="SAM" id="SignalP"/>
    </source>
</evidence>
<keyword evidence="8 14" id="KW-0863">Zinc-finger</keyword>
<feature type="signal peptide" evidence="17">
    <location>
        <begin position="1"/>
        <end position="25"/>
    </location>
</feature>
<dbReference type="InterPro" id="IPR001841">
    <property type="entry name" value="Znf_RING"/>
</dbReference>
<dbReference type="EC" id="2.3.2.27" evidence="4"/>
<comment type="subcellular location">
    <subcellularLocation>
        <location evidence="2">Membrane</location>
        <topology evidence="2">Single-pass membrane protein</topology>
    </subcellularLocation>
</comment>
<protein>
    <recommendedName>
        <fullName evidence="4">RING-type E3 ubiquitin transferase</fullName>
        <ecNumber evidence="4">2.3.2.27</ecNumber>
    </recommendedName>
</protein>
<dbReference type="FunFam" id="3.30.40.10:FF:000187">
    <property type="entry name" value="E3 ubiquitin-protein ligase ATL6"/>
    <property type="match status" value="1"/>
</dbReference>
<dbReference type="GO" id="GO:0008270">
    <property type="term" value="F:zinc ion binding"/>
    <property type="evidence" value="ECO:0007669"/>
    <property type="project" value="UniProtKB-KW"/>
</dbReference>